<organism evidence="2 3">
    <name type="scientific">Desmophyllum pertusum</name>
    <dbReference type="NCBI Taxonomy" id="174260"/>
    <lineage>
        <taxon>Eukaryota</taxon>
        <taxon>Metazoa</taxon>
        <taxon>Cnidaria</taxon>
        <taxon>Anthozoa</taxon>
        <taxon>Hexacorallia</taxon>
        <taxon>Scleractinia</taxon>
        <taxon>Caryophylliina</taxon>
        <taxon>Caryophylliidae</taxon>
        <taxon>Desmophyllum</taxon>
    </lineage>
</organism>
<dbReference type="OrthoDB" id="5966476at2759"/>
<keyword evidence="1" id="KW-0812">Transmembrane</keyword>
<evidence type="ECO:0000256" key="1">
    <source>
        <dbReference type="SAM" id="Phobius"/>
    </source>
</evidence>
<protein>
    <submittedName>
        <fullName evidence="2">Uncharacterized protein</fullName>
    </submittedName>
</protein>
<feature type="transmembrane region" description="Helical" evidence="1">
    <location>
        <begin position="41"/>
        <end position="65"/>
    </location>
</feature>
<sequence>MVLVSLVKVSMQCNEQVKTCPNGLCSDECETSSASASGVEAIVAIMSVSVVLILGLVILLVYICLKQGPWTHGDANDSNENTCESTTVDIPEYLTRRRFSSLSMSSGPPPYFSLFRLFLNENGELRSTGIAGENVKTENTRLPSVEQPPEYGVLFGQSPPPYEHVVRSESQQTEAATNARTDSGC</sequence>
<comment type="caution">
    <text evidence="2">The sequence shown here is derived from an EMBL/GenBank/DDBJ whole genome shotgun (WGS) entry which is preliminary data.</text>
</comment>
<dbReference type="Proteomes" id="UP001163046">
    <property type="component" value="Unassembled WGS sequence"/>
</dbReference>
<evidence type="ECO:0000313" key="2">
    <source>
        <dbReference type="EMBL" id="KAJ7391021.1"/>
    </source>
</evidence>
<proteinExistence type="predicted"/>
<accession>A0A9X0A040</accession>
<reference evidence="2" key="1">
    <citation type="submission" date="2023-01" db="EMBL/GenBank/DDBJ databases">
        <title>Genome assembly of the deep-sea coral Lophelia pertusa.</title>
        <authorList>
            <person name="Herrera S."/>
            <person name="Cordes E."/>
        </authorList>
    </citation>
    <scope>NUCLEOTIDE SEQUENCE</scope>
    <source>
        <strain evidence="2">USNM1676648</strain>
        <tissue evidence="2">Polyp</tissue>
    </source>
</reference>
<evidence type="ECO:0000313" key="3">
    <source>
        <dbReference type="Proteomes" id="UP001163046"/>
    </source>
</evidence>
<dbReference type="AlphaFoldDB" id="A0A9X0A040"/>
<keyword evidence="1" id="KW-0472">Membrane</keyword>
<name>A0A9X0A040_9CNID</name>
<keyword evidence="1" id="KW-1133">Transmembrane helix</keyword>
<dbReference type="EMBL" id="MU825409">
    <property type="protein sequence ID" value="KAJ7391021.1"/>
    <property type="molecule type" value="Genomic_DNA"/>
</dbReference>
<keyword evidence="3" id="KW-1185">Reference proteome</keyword>
<gene>
    <name evidence="2" type="ORF">OS493_021041</name>
</gene>